<dbReference type="Pfam" id="PF06769">
    <property type="entry name" value="YoeB_toxin"/>
    <property type="match status" value="1"/>
</dbReference>
<reference evidence="7 8" key="1">
    <citation type="submission" date="2019-11" db="EMBL/GenBank/DDBJ databases">
        <title>Pedobacter petrophilus genome.</title>
        <authorList>
            <person name="Feldbauer M.J."/>
            <person name="Newman J.D."/>
        </authorList>
    </citation>
    <scope>NUCLEOTIDE SEQUENCE [LARGE SCALE GENOMIC DNA]</scope>
    <source>
        <strain evidence="7 8">LMG 29686</strain>
    </source>
</reference>
<keyword evidence="5" id="KW-0378">Hydrolase</keyword>
<dbReference type="InterPro" id="IPR009614">
    <property type="entry name" value="YoeB_toxin"/>
</dbReference>
<dbReference type="GO" id="GO:0006401">
    <property type="term" value="P:RNA catabolic process"/>
    <property type="evidence" value="ECO:0007669"/>
    <property type="project" value="InterPro"/>
</dbReference>
<dbReference type="PANTHER" id="PTHR38039">
    <property type="entry name" value="TOXIN YOEB"/>
    <property type="match status" value="1"/>
</dbReference>
<dbReference type="NCBIfam" id="TIGR02116">
    <property type="entry name" value="toxin_Txe_YoeB"/>
    <property type="match status" value="1"/>
</dbReference>
<dbReference type="PANTHER" id="PTHR38039:SF1">
    <property type="entry name" value="TOXIN YOEB"/>
    <property type="match status" value="1"/>
</dbReference>
<dbReference type="RefSeq" id="WP_154280431.1">
    <property type="nucleotide sequence ID" value="NZ_JBHUJQ010000001.1"/>
</dbReference>
<dbReference type="EMBL" id="WKKH01000010">
    <property type="protein sequence ID" value="MRX76198.1"/>
    <property type="molecule type" value="Genomic_DNA"/>
</dbReference>
<protein>
    <recommendedName>
        <fullName evidence="6">Putative mRNA interferase YoeB</fullName>
    </recommendedName>
</protein>
<name>A0A7K0FX84_9SPHI</name>
<dbReference type="InterPro" id="IPR035093">
    <property type="entry name" value="RelE/ParE_toxin_dom_sf"/>
</dbReference>
<proteinExistence type="inferred from homology"/>
<keyword evidence="2" id="KW-1277">Toxin-antitoxin system</keyword>
<evidence type="ECO:0000256" key="3">
    <source>
        <dbReference type="ARBA" id="ARBA00022722"/>
    </source>
</evidence>
<evidence type="ECO:0000313" key="7">
    <source>
        <dbReference type="EMBL" id="MRX76198.1"/>
    </source>
</evidence>
<dbReference type="SUPFAM" id="SSF143011">
    <property type="entry name" value="RelE-like"/>
    <property type="match status" value="1"/>
</dbReference>
<evidence type="ECO:0000256" key="6">
    <source>
        <dbReference type="ARBA" id="ARBA00030388"/>
    </source>
</evidence>
<keyword evidence="8" id="KW-1185">Reference proteome</keyword>
<dbReference type="GO" id="GO:0016787">
    <property type="term" value="F:hydrolase activity"/>
    <property type="evidence" value="ECO:0007669"/>
    <property type="project" value="UniProtKB-KW"/>
</dbReference>
<accession>A0A7K0FX84</accession>
<gene>
    <name evidence="7" type="ORF">GJU39_08860</name>
</gene>
<dbReference type="Proteomes" id="UP000487757">
    <property type="component" value="Unassembled WGS sequence"/>
</dbReference>
<evidence type="ECO:0000256" key="4">
    <source>
        <dbReference type="ARBA" id="ARBA00022759"/>
    </source>
</evidence>
<keyword evidence="4" id="KW-0255">Endonuclease</keyword>
<evidence type="ECO:0000256" key="2">
    <source>
        <dbReference type="ARBA" id="ARBA00022649"/>
    </source>
</evidence>
<comment type="caution">
    <text evidence="7">The sequence shown here is derived from an EMBL/GenBank/DDBJ whole genome shotgun (WGS) entry which is preliminary data.</text>
</comment>
<sequence>MEIAFDEVAEKDLLFWKKSGNKAIQNKIQELIQSIALSPFHGIGKPEPLKYNLGGKWSRRINSEHRIIYEVLEDEQLIKIHSLKGHYN</sequence>
<dbReference type="AlphaFoldDB" id="A0A7K0FX84"/>
<dbReference type="GO" id="GO:0004519">
    <property type="term" value="F:endonuclease activity"/>
    <property type="evidence" value="ECO:0007669"/>
    <property type="project" value="UniProtKB-KW"/>
</dbReference>
<evidence type="ECO:0000256" key="5">
    <source>
        <dbReference type="ARBA" id="ARBA00022801"/>
    </source>
</evidence>
<dbReference type="Gene3D" id="3.30.2310.20">
    <property type="entry name" value="RelE-like"/>
    <property type="match status" value="1"/>
</dbReference>
<dbReference type="GO" id="GO:0045892">
    <property type="term" value="P:negative regulation of DNA-templated transcription"/>
    <property type="evidence" value="ECO:0007669"/>
    <property type="project" value="TreeGrafter"/>
</dbReference>
<evidence type="ECO:0000313" key="8">
    <source>
        <dbReference type="Proteomes" id="UP000487757"/>
    </source>
</evidence>
<keyword evidence="3" id="KW-0540">Nuclease</keyword>
<comment type="similarity">
    <text evidence="1">Belongs to the YoeB family.</text>
</comment>
<evidence type="ECO:0000256" key="1">
    <source>
        <dbReference type="ARBA" id="ARBA00008172"/>
    </source>
</evidence>
<organism evidence="7 8">
    <name type="scientific">Pedobacter petrophilus</name>
    <dbReference type="NCBI Taxonomy" id="1908241"/>
    <lineage>
        <taxon>Bacteria</taxon>
        <taxon>Pseudomonadati</taxon>
        <taxon>Bacteroidota</taxon>
        <taxon>Sphingobacteriia</taxon>
        <taxon>Sphingobacteriales</taxon>
        <taxon>Sphingobacteriaceae</taxon>
        <taxon>Pedobacter</taxon>
    </lineage>
</organism>
<dbReference type="OrthoDB" id="9801102at2"/>